<reference evidence="1 2" key="1">
    <citation type="submission" date="2015-11" db="EMBL/GenBank/DDBJ databases">
        <title>Evidence for parallel genomic evolution in an endosymbiosis of termite gut flagellates.</title>
        <authorList>
            <person name="Zheng H."/>
        </authorList>
    </citation>
    <scope>NUCLEOTIDE SEQUENCE [LARGE SCALE GENOMIC DNA]</scope>
    <source>
        <strain evidence="1 2">CET450</strain>
    </source>
</reference>
<keyword evidence="2" id="KW-1185">Reference proteome</keyword>
<evidence type="ECO:0000313" key="1">
    <source>
        <dbReference type="EMBL" id="OEG69149.1"/>
    </source>
</evidence>
<proteinExistence type="predicted"/>
<evidence type="ECO:0000313" key="2">
    <source>
        <dbReference type="Proteomes" id="UP000095237"/>
    </source>
</evidence>
<name>A0A1E5IF70_ENDTX</name>
<dbReference type="AlphaFoldDB" id="A0A1E5IF70"/>
<protein>
    <submittedName>
        <fullName evidence="1">Uncharacterized protein</fullName>
    </submittedName>
</protein>
<comment type="caution">
    <text evidence="1">The sequence shown here is derived from an EMBL/GenBank/DDBJ whole genome shotgun (WGS) entry which is preliminary data.</text>
</comment>
<dbReference type="Proteomes" id="UP000095237">
    <property type="component" value="Unassembled WGS sequence"/>
</dbReference>
<organism evidence="1 2">
    <name type="scientific">Endomicrobium trichonymphae</name>
    <dbReference type="NCBI Taxonomy" id="1408204"/>
    <lineage>
        <taxon>Bacteria</taxon>
        <taxon>Pseudomonadati</taxon>
        <taxon>Elusimicrobiota</taxon>
        <taxon>Endomicrobiia</taxon>
        <taxon>Endomicrobiales</taxon>
        <taxon>Endomicrobiaceae</taxon>
        <taxon>Candidatus Endomicrobiellum</taxon>
    </lineage>
</organism>
<sequence length="126" mass="14784">MVENSFKRYNQKIKEFEKLKTETYQYCLSGDTRTIDIVLPLSKKQKYFADILNRQKNSGIFSSPPYVDLIDYHEQHAYFGFERKDELETGSLLKGQGREAPKSYAEGISDILNNCKKYLKESYNVF</sequence>
<accession>A0A1E5IF70</accession>
<dbReference type="EMBL" id="LNVX01000835">
    <property type="protein sequence ID" value="OEG69149.1"/>
    <property type="molecule type" value="Genomic_DNA"/>
</dbReference>
<gene>
    <name evidence="1" type="ORF">ATZ36_11240</name>
</gene>